<proteinExistence type="predicted"/>
<reference evidence="3" key="1">
    <citation type="submission" date="2017-02" db="UniProtKB">
        <authorList>
            <consortium name="WormBaseParasite"/>
        </authorList>
    </citation>
    <scope>IDENTIFICATION</scope>
</reference>
<reference evidence="1 2" key="2">
    <citation type="submission" date="2018-11" db="EMBL/GenBank/DDBJ databases">
        <authorList>
            <consortium name="Pathogen Informatics"/>
        </authorList>
    </citation>
    <scope>NUCLEOTIDE SEQUENCE [LARGE SCALE GENOMIC DNA]</scope>
</reference>
<evidence type="ECO:0000313" key="2">
    <source>
        <dbReference type="Proteomes" id="UP000276776"/>
    </source>
</evidence>
<dbReference type="WBParaSite" id="TCLT_0000328301-mRNA-1">
    <property type="protein sequence ID" value="TCLT_0000328301-mRNA-1"/>
    <property type="gene ID" value="TCLT_0000328301"/>
</dbReference>
<accession>A0A0N5CSS7</accession>
<sequence>MGFTSKSRVFDALFRCSNAKLCHYRYKSSYSRDKILRLEEEKKTVEKEISSKYLFRPRLPVLIEHDCFDAPFQYEYDKICRENYAWDSEFSAIKTVWERLKPPPQDEVEENVLLIGNPQTLPWAPNEWCVERAFDCYRNKRDVARIHLTIKYLEMLQKLPTLPFGFMLDIKRHIQQKVLIERTRKLFELVCQTYYTGTLQKLSVSDENAEPIVKRMCEVEQFETSRREMLNITEQDIITVAPGLYG</sequence>
<protein>
    <submittedName>
        <fullName evidence="3">39S ribosomal protein L22, mitochondrial</fullName>
    </submittedName>
</protein>
<organism evidence="3">
    <name type="scientific">Thelazia callipaeda</name>
    <name type="common">Oriental eyeworm</name>
    <name type="synonym">Parasitic nematode</name>
    <dbReference type="NCBI Taxonomy" id="103827"/>
    <lineage>
        <taxon>Eukaryota</taxon>
        <taxon>Metazoa</taxon>
        <taxon>Ecdysozoa</taxon>
        <taxon>Nematoda</taxon>
        <taxon>Chromadorea</taxon>
        <taxon>Rhabditida</taxon>
        <taxon>Spirurina</taxon>
        <taxon>Spiruromorpha</taxon>
        <taxon>Thelazioidea</taxon>
        <taxon>Thelaziidae</taxon>
        <taxon>Thelazia</taxon>
    </lineage>
</organism>
<name>A0A0N5CSS7_THECL</name>
<dbReference type="EMBL" id="UYYF01001231">
    <property type="protein sequence ID" value="VDM99670.1"/>
    <property type="molecule type" value="Genomic_DNA"/>
</dbReference>
<gene>
    <name evidence="1" type="ORF">TCLT_LOCUS3278</name>
</gene>
<dbReference type="Proteomes" id="UP000276776">
    <property type="component" value="Unassembled WGS sequence"/>
</dbReference>
<dbReference type="OrthoDB" id="5774191at2759"/>
<dbReference type="OMA" id="VCQTYYT"/>
<keyword evidence="2" id="KW-1185">Reference proteome</keyword>
<dbReference type="AlphaFoldDB" id="A0A0N5CSS7"/>
<evidence type="ECO:0000313" key="1">
    <source>
        <dbReference type="EMBL" id="VDM99670.1"/>
    </source>
</evidence>
<evidence type="ECO:0000313" key="3">
    <source>
        <dbReference type="WBParaSite" id="TCLT_0000328301-mRNA-1"/>
    </source>
</evidence>